<dbReference type="AlphaFoldDB" id="A0A4S8MI81"/>
<gene>
    <name evidence="3" type="ORF">K435DRAFT_654372</name>
</gene>
<reference evidence="3 4" key="1">
    <citation type="journal article" date="2019" name="Nat. Ecol. Evol.">
        <title>Megaphylogeny resolves global patterns of mushroom evolution.</title>
        <authorList>
            <person name="Varga T."/>
            <person name="Krizsan K."/>
            <person name="Foldi C."/>
            <person name="Dima B."/>
            <person name="Sanchez-Garcia M."/>
            <person name="Sanchez-Ramirez S."/>
            <person name="Szollosi G.J."/>
            <person name="Szarkandi J.G."/>
            <person name="Papp V."/>
            <person name="Albert L."/>
            <person name="Andreopoulos W."/>
            <person name="Angelini C."/>
            <person name="Antonin V."/>
            <person name="Barry K.W."/>
            <person name="Bougher N.L."/>
            <person name="Buchanan P."/>
            <person name="Buyck B."/>
            <person name="Bense V."/>
            <person name="Catcheside P."/>
            <person name="Chovatia M."/>
            <person name="Cooper J."/>
            <person name="Damon W."/>
            <person name="Desjardin D."/>
            <person name="Finy P."/>
            <person name="Geml J."/>
            <person name="Haridas S."/>
            <person name="Hughes K."/>
            <person name="Justo A."/>
            <person name="Karasinski D."/>
            <person name="Kautmanova I."/>
            <person name="Kiss B."/>
            <person name="Kocsube S."/>
            <person name="Kotiranta H."/>
            <person name="LaButti K.M."/>
            <person name="Lechner B.E."/>
            <person name="Liimatainen K."/>
            <person name="Lipzen A."/>
            <person name="Lukacs Z."/>
            <person name="Mihaltcheva S."/>
            <person name="Morgado L.N."/>
            <person name="Niskanen T."/>
            <person name="Noordeloos M.E."/>
            <person name="Ohm R.A."/>
            <person name="Ortiz-Santana B."/>
            <person name="Ovrebo C."/>
            <person name="Racz N."/>
            <person name="Riley R."/>
            <person name="Savchenko A."/>
            <person name="Shiryaev A."/>
            <person name="Soop K."/>
            <person name="Spirin V."/>
            <person name="Szebenyi C."/>
            <person name="Tomsovsky M."/>
            <person name="Tulloss R.E."/>
            <person name="Uehling J."/>
            <person name="Grigoriev I.V."/>
            <person name="Vagvolgyi C."/>
            <person name="Papp T."/>
            <person name="Martin F.M."/>
            <person name="Miettinen O."/>
            <person name="Hibbett D.S."/>
            <person name="Nagy L.G."/>
        </authorList>
    </citation>
    <scope>NUCLEOTIDE SEQUENCE [LARGE SCALE GENOMIC DNA]</scope>
    <source>
        <strain evidence="3 4">CBS 962.96</strain>
    </source>
</reference>
<dbReference type="OrthoDB" id="3221808at2759"/>
<name>A0A4S8MI81_DENBC</name>
<feature type="transmembrane region" description="Helical" evidence="1">
    <location>
        <begin position="229"/>
        <end position="253"/>
    </location>
</feature>
<proteinExistence type="predicted"/>
<sequence>MVSCSTSHLFKFKHVLNILATRIEKAEEVASDRSNADEDACSKLWAVYLGEAEKYDGELVAGWKDDMSDLVVFSSLYSSVLTAFIIESYRTLQPDSGVLTVSLLTQISQQLAAAANGTTVPFQTPNDFQPDSSSVICNLLWFLALVLALTCSLLAIFVQQWTRDFKQKTTLRPSPVLRAKIFMYSYFGMRKFGMHAVVDLIPFLLHISLLLFFVGLVEFLIPVNKTVQYLMSSFLAVYALVYLLLTFLPIIYLDAPFRTPLSR</sequence>
<dbReference type="Proteomes" id="UP000297245">
    <property type="component" value="Unassembled WGS sequence"/>
</dbReference>
<feature type="non-terminal residue" evidence="3">
    <location>
        <position position="263"/>
    </location>
</feature>
<evidence type="ECO:0000313" key="4">
    <source>
        <dbReference type="Proteomes" id="UP000297245"/>
    </source>
</evidence>
<keyword evidence="1" id="KW-0812">Transmembrane</keyword>
<keyword evidence="1" id="KW-1133">Transmembrane helix</keyword>
<organism evidence="3 4">
    <name type="scientific">Dendrothele bispora (strain CBS 962.96)</name>
    <dbReference type="NCBI Taxonomy" id="1314807"/>
    <lineage>
        <taxon>Eukaryota</taxon>
        <taxon>Fungi</taxon>
        <taxon>Dikarya</taxon>
        <taxon>Basidiomycota</taxon>
        <taxon>Agaricomycotina</taxon>
        <taxon>Agaricomycetes</taxon>
        <taxon>Agaricomycetidae</taxon>
        <taxon>Agaricales</taxon>
        <taxon>Agaricales incertae sedis</taxon>
        <taxon>Dendrothele</taxon>
    </lineage>
</organism>
<protein>
    <recommendedName>
        <fullName evidence="2">DUF6535 domain-containing protein</fullName>
    </recommendedName>
</protein>
<feature type="domain" description="DUF6535" evidence="2">
    <location>
        <begin position="45"/>
        <end position="221"/>
    </location>
</feature>
<dbReference type="EMBL" id="ML179083">
    <property type="protein sequence ID" value="THV01894.1"/>
    <property type="molecule type" value="Genomic_DNA"/>
</dbReference>
<evidence type="ECO:0000256" key="1">
    <source>
        <dbReference type="SAM" id="Phobius"/>
    </source>
</evidence>
<feature type="transmembrane region" description="Helical" evidence="1">
    <location>
        <begin position="192"/>
        <end position="217"/>
    </location>
</feature>
<keyword evidence="1" id="KW-0472">Membrane</keyword>
<feature type="transmembrane region" description="Helical" evidence="1">
    <location>
        <begin position="139"/>
        <end position="158"/>
    </location>
</feature>
<keyword evidence="4" id="KW-1185">Reference proteome</keyword>
<dbReference type="Pfam" id="PF20153">
    <property type="entry name" value="DUF6535"/>
    <property type="match status" value="1"/>
</dbReference>
<evidence type="ECO:0000259" key="2">
    <source>
        <dbReference type="Pfam" id="PF20153"/>
    </source>
</evidence>
<dbReference type="InterPro" id="IPR045338">
    <property type="entry name" value="DUF6535"/>
</dbReference>
<accession>A0A4S8MI81</accession>
<evidence type="ECO:0000313" key="3">
    <source>
        <dbReference type="EMBL" id="THV01894.1"/>
    </source>
</evidence>